<organism evidence="2 3">
    <name type="scientific">Trichogramma kaykai</name>
    <dbReference type="NCBI Taxonomy" id="54128"/>
    <lineage>
        <taxon>Eukaryota</taxon>
        <taxon>Metazoa</taxon>
        <taxon>Ecdysozoa</taxon>
        <taxon>Arthropoda</taxon>
        <taxon>Hexapoda</taxon>
        <taxon>Insecta</taxon>
        <taxon>Pterygota</taxon>
        <taxon>Neoptera</taxon>
        <taxon>Endopterygota</taxon>
        <taxon>Hymenoptera</taxon>
        <taxon>Apocrita</taxon>
        <taxon>Proctotrupomorpha</taxon>
        <taxon>Chalcidoidea</taxon>
        <taxon>Trichogrammatidae</taxon>
        <taxon>Trichogramma</taxon>
    </lineage>
</organism>
<dbReference type="AlphaFoldDB" id="A0ABD2WAR4"/>
<accession>A0ABD2WAR4</accession>
<keyword evidence="3" id="KW-1185">Reference proteome</keyword>
<reference evidence="2 3" key="1">
    <citation type="journal article" date="2024" name="bioRxiv">
        <title>A reference genome for Trichogramma kaykai: A tiny desert-dwelling parasitoid wasp with competing sex-ratio distorters.</title>
        <authorList>
            <person name="Culotta J."/>
            <person name="Lindsey A.R."/>
        </authorList>
    </citation>
    <scope>NUCLEOTIDE SEQUENCE [LARGE SCALE GENOMIC DNA]</scope>
    <source>
        <strain evidence="2 3">KSX58</strain>
    </source>
</reference>
<comment type="caution">
    <text evidence="2">The sequence shown here is derived from an EMBL/GenBank/DDBJ whole genome shotgun (WGS) entry which is preliminary data.</text>
</comment>
<sequence>MVNLKEFPQQIQVSDSKCKSSTFILAGVIANDSFNDNVAYCRNNADTQERKTGEPIGTLPSSTHNARRASRSSTN</sequence>
<evidence type="ECO:0000256" key="1">
    <source>
        <dbReference type="SAM" id="MobiDB-lite"/>
    </source>
</evidence>
<dbReference type="Proteomes" id="UP001627154">
    <property type="component" value="Unassembled WGS sequence"/>
</dbReference>
<gene>
    <name evidence="2" type="ORF">TKK_015104</name>
</gene>
<name>A0ABD2WAR4_9HYME</name>
<protein>
    <submittedName>
        <fullName evidence="2">Uncharacterized protein</fullName>
    </submittedName>
</protein>
<proteinExistence type="predicted"/>
<evidence type="ECO:0000313" key="3">
    <source>
        <dbReference type="Proteomes" id="UP001627154"/>
    </source>
</evidence>
<feature type="compositionally biased region" description="Basic residues" evidence="1">
    <location>
        <begin position="65"/>
        <end position="75"/>
    </location>
</feature>
<feature type="region of interest" description="Disordered" evidence="1">
    <location>
        <begin position="45"/>
        <end position="75"/>
    </location>
</feature>
<evidence type="ECO:0000313" key="2">
    <source>
        <dbReference type="EMBL" id="KAL3389741.1"/>
    </source>
</evidence>
<dbReference type="EMBL" id="JBJJXI010000122">
    <property type="protein sequence ID" value="KAL3389741.1"/>
    <property type="molecule type" value="Genomic_DNA"/>
</dbReference>